<dbReference type="AlphaFoldDB" id="A0A640TVI6"/>
<evidence type="ECO:0000313" key="2">
    <source>
        <dbReference type="Proteomes" id="UP000429552"/>
    </source>
</evidence>
<protein>
    <submittedName>
        <fullName evidence="1">Uncharacterized protein</fullName>
    </submittedName>
</protein>
<comment type="caution">
    <text evidence="1">The sequence shown here is derived from an EMBL/GenBank/DDBJ whole genome shotgun (WGS) entry which is preliminary data.</text>
</comment>
<dbReference type="Proteomes" id="UP000429552">
    <property type="component" value="Unassembled WGS sequence"/>
</dbReference>
<gene>
    <name evidence="1" type="ORF">Sliba_78420</name>
</gene>
<dbReference type="EMBL" id="BLIP01000003">
    <property type="protein sequence ID" value="GFE27389.1"/>
    <property type="molecule type" value="Genomic_DNA"/>
</dbReference>
<evidence type="ECO:0000313" key="1">
    <source>
        <dbReference type="EMBL" id="GFE27389.1"/>
    </source>
</evidence>
<proteinExistence type="predicted"/>
<reference evidence="1 2" key="1">
    <citation type="submission" date="2019-12" db="EMBL/GenBank/DDBJ databases">
        <title>Whole genome shotgun sequence of Streptomyces libani subsp. libani NBRC 13452.</title>
        <authorList>
            <person name="Ichikawa N."/>
            <person name="Kimura A."/>
            <person name="Kitahashi Y."/>
            <person name="Komaki H."/>
            <person name="Tamura T."/>
        </authorList>
    </citation>
    <scope>NUCLEOTIDE SEQUENCE [LARGE SCALE GENOMIC DNA]</scope>
    <source>
        <strain evidence="1 2">NBRC 13452</strain>
    </source>
</reference>
<name>A0A640TVI6_STRNI</name>
<accession>A0A640TVI6</accession>
<sequence length="86" mass="9458">MREVGHPRIRLDAEHRATGGLELAGRDARAAAYVEHVRPRAPGDDTRHQAIGVARSGLVIALRIRAERLGSPPSLMRLCRFGLLSR</sequence>
<organism evidence="1 2">
    <name type="scientific">Streptomyces nigrescens</name>
    <dbReference type="NCBI Taxonomy" id="1920"/>
    <lineage>
        <taxon>Bacteria</taxon>
        <taxon>Bacillati</taxon>
        <taxon>Actinomycetota</taxon>
        <taxon>Actinomycetes</taxon>
        <taxon>Kitasatosporales</taxon>
        <taxon>Streptomycetaceae</taxon>
        <taxon>Streptomyces</taxon>
    </lineage>
</organism>